<proteinExistence type="predicted"/>
<organism evidence="1 2">
    <name type="scientific">Nocardia arthritidis</name>
    <dbReference type="NCBI Taxonomy" id="228602"/>
    <lineage>
        <taxon>Bacteria</taxon>
        <taxon>Bacillati</taxon>
        <taxon>Actinomycetota</taxon>
        <taxon>Actinomycetes</taxon>
        <taxon>Mycobacteriales</taxon>
        <taxon>Nocardiaceae</taxon>
        <taxon>Nocardia</taxon>
    </lineage>
</organism>
<name>A0A6G9Y9K8_9NOCA</name>
<reference evidence="1 2" key="1">
    <citation type="journal article" date="2019" name="ACS Chem. Biol.">
        <title>Identification and Mobilization of a Cryptic Antibiotic Biosynthesis Gene Locus from a Human-Pathogenic Nocardia Isolate.</title>
        <authorList>
            <person name="Herisse M."/>
            <person name="Ishida K."/>
            <person name="Porter J.L."/>
            <person name="Howden B."/>
            <person name="Hertweck C."/>
            <person name="Stinear T.P."/>
            <person name="Pidot S.J."/>
        </authorList>
    </citation>
    <scope>NUCLEOTIDE SEQUENCE [LARGE SCALE GENOMIC DNA]</scope>
    <source>
        <strain evidence="1 2">AUSMDU00012717</strain>
    </source>
</reference>
<protein>
    <submittedName>
        <fullName evidence="1">Uncharacterized protein</fullName>
    </submittedName>
</protein>
<accession>A0A6G9Y9K8</accession>
<dbReference type="AlphaFoldDB" id="A0A6G9Y9K8"/>
<dbReference type="EMBL" id="CP046172">
    <property type="protein sequence ID" value="QIS09834.1"/>
    <property type="molecule type" value="Genomic_DNA"/>
</dbReference>
<dbReference type="RefSeq" id="WP_167472886.1">
    <property type="nucleotide sequence ID" value="NZ_CP046172.1"/>
</dbReference>
<evidence type="ECO:0000313" key="2">
    <source>
        <dbReference type="Proteomes" id="UP000503540"/>
    </source>
</evidence>
<evidence type="ECO:0000313" key="1">
    <source>
        <dbReference type="EMBL" id="QIS09834.1"/>
    </source>
</evidence>
<sequence>MADVQINFGSNEIKAFNEAARAGSIKFDEQAVREAVRLYDTMIKQLIGVRNKLNTLRDRKGFGGFSSGQELQAGFSGKAGEGIKVISQLIEGAMRLQEAYLRAGGLIEEADQRNADTLKFLNESTMRNDTRL</sequence>
<keyword evidence="2" id="KW-1185">Reference proteome</keyword>
<gene>
    <name evidence="1" type="ORF">F5544_09670</name>
</gene>
<dbReference type="KEGG" id="nah:F5544_09670"/>
<dbReference type="Proteomes" id="UP000503540">
    <property type="component" value="Chromosome"/>
</dbReference>